<evidence type="ECO:0000313" key="2">
    <source>
        <dbReference type="Proteomes" id="UP000278157"/>
    </source>
</evidence>
<proteinExistence type="predicted"/>
<dbReference type="RefSeq" id="WP_225532220.1">
    <property type="nucleotide sequence ID" value="NZ_CBCRZS010000021.1"/>
</dbReference>
<accession>A0A448KMP9</accession>
<dbReference type="InterPro" id="IPR036318">
    <property type="entry name" value="FAD-bd_PCMH-like_sf"/>
</dbReference>
<name>A0A448KMP9_CAMUP</name>
<gene>
    <name evidence="1" type="ORF">NCTC11541_00707</name>
</gene>
<dbReference type="GO" id="GO:0050660">
    <property type="term" value="F:flavin adenine dinucleotide binding"/>
    <property type="evidence" value="ECO:0007669"/>
    <property type="project" value="InterPro"/>
</dbReference>
<dbReference type="Proteomes" id="UP000278157">
    <property type="component" value="Chromosome"/>
</dbReference>
<evidence type="ECO:0000313" key="1">
    <source>
        <dbReference type="EMBL" id="VEG84676.1"/>
    </source>
</evidence>
<protein>
    <submittedName>
        <fullName evidence="1">Putative D-lactate dehydrogenase, Fe-S protein, FAD/FMN-containing protein</fullName>
    </submittedName>
</protein>
<organism evidence="1 2">
    <name type="scientific">Campylobacter upsaliensis</name>
    <dbReference type="NCBI Taxonomy" id="28080"/>
    <lineage>
        <taxon>Bacteria</taxon>
        <taxon>Pseudomonadati</taxon>
        <taxon>Campylobacterota</taxon>
        <taxon>Epsilonproteobacteria</taxon>
        <taxon>Campylobacterales</taxon>
        <taxon>Campylobacteraceae</taxon>
        <taxon>Campylobacter</taxon>
    </lineage>
</organism>
<dbReference type="EMBL" id="LR134372">
    <property type="protein sequence ID" value="VEG84676.1"/>
    <property type="molecule type" value="Genomic_DNA"/>
</dbReference>
<dbReference type="AlphaFoldDB" id="A0A448KMP9"/>
<sequence>MLKLFKKRCQEFLQDRLYDSYLYRFAYGLDASCYRYISKLVLKPKNEEEVQKIIV</sequence>
<dbReference type="SUPFAM" id="SSF56176">
    <property type="entry name" value="FAD-binding/transporter-associated domain-like"/>
    <property type="match status" value="1"/>
</dbReference>
<reference evidence="1 2" key="1">
    <citation type="submission" date="2018-12" db="EMBL/GenBank/DDBJ databases">
        <authorList>
            <consortium name="Pathogen Informatics"/>
        </authorList>
    </citation>
    <scope>NUCLEOTIDE SEQUENCE [LARGE SCALE GENOMIC DNA]</scope>
    <source>
        <strain evidence="1 2">NCTC11541</strain>
    </source>
</reference>